<evidence type="ECO:0000313" key="2">
    <source>
        <dbReference type="Proteomes" id="UP000002411"/>
    </source>
</evidence>
<gene>
    <name evidence="1" type="ordered locus">CKL_0556</name>
</gene>
<name>A5N5M9_CLOK5</name>
<accession>A5N5M9</accession>
<evidence type="ECO:0000313" key="1">
    <source>
        <dbReference type="EMBL" id="EDK32610.1"/>
    </source>
</evidence>
<reference evidence="1 2" key="1">
    <citation type="journal article" date="2008" name="Proc. Natl. Acad. Sci. U.S.A.">
        <title>The genome of Clostridium kluyveri, a strict anaerobe with unique metabolic features.</title>
        <authorList>
            <person name="Seedorf H."/>
            <person name="Fricke W.F."/>
            <person name="Veith B."/>
            <person name="Brueggemann H."/>
            <person name="Liesegang H."/>
            <person name="Strittmatter A."/>
            <person name="Miethke M."/>
            <person name="Buckel W."/>
            <person name="Hinderberger J."/>
            <person name="Li F."/>
            <person name="Hagemeier C."/>
            <person name="Thauer R.K."/>
            <person name="Gottschalk G."/>
        </authorList>
    </citation>
    <scope>NUCLEOTIDE SEQUENCE [LARGE SCALE GENOMIC DNA]</scope>
    <source>
        <strain evidence="2">ATCC 8527 / DSM 555 / NCIMB 10680</strain>
    </source>
</reference>
<protein>
    <submittedName>
        <fullName evidence="1">Uncharacterized protein</fullName>
    </submittedName>
</protein>
<dbReference type="EMBL" id="CP000673">
    <property type="protein sequence ID" value="EDK32610.1"/>
    <property type="molecule type" value="Genomic_DNA"/>
</dbReference>
<sequence>MCIGPLGVLPSYQSKGIGTLQNKDGEPEHVPAKNYSSEIHRFIKSIWRGMVHKIYLKIFFILEKVLRL</sequence>
<dbReference type="KEGG" id="ckl:CKL_0556"/>
<organism evidence="1 2">
    <name type="scientific">Clostridium kluyveri (strain ATCC 8527 / DSM 555 / NBRC 12016 / NCIMB 10680 / K1)</name>
    <dbReference type="NCBI Taxonomy" id="431943"/>
    <lineage>
        <taxon>Bacteria</taxon>
        <taxon>Bacillati</taxon>
        <taxon>Bacillota</taxon>
        <taxon>Clostridia</taxon>
        <taxon>Eubacteriales</taxon>
        <taxon>Clostridiaceae</taxon>
        <taxon>Clostridium</taxon>
    </lineage>
</organism>
<dbReference type="RefSeq" id="WP_011989125.1">
    <property type="nucleotide sequence ID" value="NC_009706.1"/>
</dbReference>
<dbReference type="AlphaFoldDB" id="A5N5M9"/>
<dbReference type="HOGENOM" id="CLU_2786518_0_0_9"/>
<dbReference type="Proteomes" id="UP000002411">
    <property type="component" value="Chromosome"/>
</dbReference>
<keyword evidence="2" id="KW-1185">Reference proteome</keyword>
<proteinExistence type="predicted"/>
<dbReference type="STRING" id="431943.CKL_0556"/>